<evidence type="ECO:0008006" key="3">
    <source>
        <dbReference type="Google" id="ProtNLM"/>
    </source>
</evidence>
<organism evidence="1 2">
    <name type="scientific">Phytophthora megakarya</name>
    <dbReference type="NCBI Taxonomy" id="4795"/>
    <lineage>
        <taxon>Eukaryota</taxon>
        <taxon>Sar</taxon>
        <taxon>Stramenopiles</taxon>
        <taxon>Oomycota</taxon>
        <taxon>Peronosporomycetes</taxon>
        <taxon>Peronosporales</taxon>
        <taxon>Peronosporaceae</taxon>
        <taxon>Phytophthora</taxon>
    </lineage>
</organism>
<evidence type="ECO:0000313" key="1">
    <source>
        <dbReference type="EMBL" id="OWY95327.1"/>
    </source>
</evidence>
<dbReference type="EMBL" id="NBNE01013084">
    <property type="protein sequence ID" value="OWY95327.1"/>
    <property type="molecule type" value="Genomic_DNA"/>
</dbReference>
<sequence length="310" mass="36021">MASTEGRDVAEAHDECEFRRFGASEMIRHDRYSRFMGRKQATRDLSLSNPGQRAVIEVRANGNPKCQGIRANCGPSDWDELAENLMILRHHPARHNVLRSARLGCSTYCRSHDGRHPPRHTTPGLQRQVEYTGSWDRDLQAKAKGRLAEDHNRRWKQLTDRLKERFEPESAPGSPRNWPISETAHSGSWKRVVISDTPSRSKSWTLYPEQPSVIIDVPEDDDFDAALLREDSWKHDEGSGEYEVEVILDVRWITRTRANQRVKEYLTPDWITQEWLNCGGLRYEFDRGERARVRFQAMQSGDRLQDEEVR</sequence>
<protein>
    <recommendedName>
        <fullName evidence="3">Reverse transcriptase</fullName>
    </recommendedName>
</protein>
<comment type="caution">
    <text evidence="1">The sequence shown here is derived from an EMBL/GenBank/DDBJ whole genome shotgun (WGS) entry which is preliminary data.</text>
</comment>
<accession>A0A225UQC0</accession>
<dbReference type="AlphaFoldDB" id="A0A225UQC0"/>
<name>A0A225UQC0_9STRA</name>
<evidence type="ECO:0000313" key="2">
    <source>
        <dbReference type="Proteomes" id="UP000198211"/>
    </source>
</evidence>
<gene>
    <name evidence="1" type="ORF">PHMEG_00034698</name>
</gene>
<dbReference type="Proteomes" id="UP000198211">
    <property type="component" value="Unassembled WGS sequence"/>
</dbReference>
<reference evidence="2" key="1">
    <citation type="submission" date="2017-03" db="EMBL/GenBank/DDBJ databases">
        <title>Phytopthora megakarya and P. palmivora, two closely related causual agents of cacao black pod achieved similar genome size and gene model numbers by different mechanisms.</title>
        <authorList>
            <person name="Ali S."/>
            <person name="Shao J."/>
            <person name="Larry D.J."/>
            <person name="Kronmiller B."/>
            <person name="Shen D."/>
            <person name="Strem M.D."/>
            <person name="Melnick R.L."/>
            <person name="Guiltinan M.J."/>
            <person name="Tyler B.M."/>
            <person name="Meinhardt L.W."/>
            <person name="Bailey B.A."/>
        </authorList>
    </citation>
    <scope>NUCLEOTIDE SEQUENCE [LARGE SCALE GENOMIC DNA]</scope>
    <source>
        <strain evidence="2">zdho120</strain>
    </source>
</reference>
<proteinExistence type="predicted"/>
<keyword evidence="2" id="KW-1185">Reference proteome</keyword>